<dbReference type="Proteomes" id="UP000038830">
    <property type="component" value="Unassembled WGS sequence"/>
</dbReference>
<dbReference type="GO" id="GO:0000398">
    <property type="term" value="P:mRNA splicing, via spliceosome"/>
    <property type="evidence" value="ECO:0007669"/>
    <property type="project" value="TreeGrafter"/>
</dbReference>
<dbReference type="InterPro" id="IPR006768">
    <property type="entry name" value="Cwf19-like_C_dom-1"/>
</dbReference>
<dbReference type="AlphaFoldDB" id="A0A0H5BY68"/>
<dbReference type="InterPro" id="IPR006767">
    <property type="entry name" value="Cwf19-like_C_dom-2"/>
</dbReference>
<evidence type="ECO:0000259" key="2">
    <source>
        <dbReference type="Pfam" id="PF04677"/>
    </source>
</evidence>
<dbReference type="EMBL" id="CDQK01000001">
    <property type="protein sequence ID" value="CEP20408.1"/>
    <property type="molecule type" value="Genomic_DNA"/>
</dbReference>
<dbReference type="InterPro" id="IPR040194">
    <property type="entry name" value="Cwf19-like"/>
</dbReference>
<dbReference type="InterPro" id="IPR036265">
    <property type="entry name" value="HIT-like_sf"/>
</dbReference>
<dbReference type="SUPFAM" id="SSF54197">
    <property type="entry name" value="HIT-like"/>
    <property type="match status" value="1"/>
</dbReference>
<evidence type="ECO:0000313" key="4">
    <source>
        <dbReference type="Proteomes" id="UP000038830"/>
    </source>
</evidence>
<evidence type="ECO:0000313" key="3">
    <source>
        <dbReference type="EMBL" id="CEP20408.1"/>
    </source>
</evidence>
<dbReference type="GO" id="GO:0071014">
    <property type="term" value="C:post-mRNA release spliceosomal complex"/>
    <property type="evidence" value="ECO:0007669"/>
    <property type="project" value="TreeGrafter"/>
</dbReference>
<sequence>MAKIIVLHPDASKLSSIATKINALNKKSGPFDPIILIGDALPEEEETLSTVRFEPQILCAPGSQSLKYVGDDHRELEGSNISYLGKYGTLTKADGITIAFVTGDEKVLDDEMEQILQDLRGKKVDVLITYQWPYAIANERELFFGNTNIDRIVRQTQPQYHFAVGSNVGKFFERPPFQWSDSLTNTRFISLGEFESGDKWIYAFNINATQELKPPANLTPNPFETEEVTQPKKRVFEEPLADDTSKKIRLRKVVSPENCFFCLSNPKLESHMIISIGEHAYLTIAKGPLTRPTRLMNFSGHCLIIPVAHIPSLDSSRDNKSVVETPLYNEIMRYQVSLVKFFDSFELATVFFQINKADSVHFHIQCFPIPADFLTKFSSVLERKSKYNNEKLIQNTKLMFQKFKDTEDPKYLEFIDSKKDYISFTLFNRSISKQEVYITYIDSSKSLDLQFGRRVLAELLQTPKRIKWDKCKQSRTVEEQETEAFKEKFKSYDFTMEG</sequence>
<dbReference type="Gene3D" id="3.30.428.10">
    <property type="entry name" value="HIT-like"/>
    <property type="match status" value="1"/>
</dbReference>
<feature type="domain" description="Cwf19-like C-terminal" evidence="2">
    <location>
        <begin position="251"/>
        <end position="377"/>
    </location>
</feature>
<name>A0A0H5BY68_CYBJN</name>
<dbReference type="PANTHER" id="PTHR12072:SF4">
    <property type="entry name" value="CWF19-LIKE PROTEIN 1"/>
    <property type="match status" value="1"/>
</dbReference>
<dbReference type="CDD" id="cd07380">
    <property type="entry name" value="MPP_CWF19_N"/>
    <property type="match status" value="1"/>
</dbReference>
<protein>
    <submittedName>
        <fullName evidence="3">Uncharacterized protein</fullName>
    </submittedName>
</protein>
<feature type="domain" description="Cwf19-like protein C-terminal" evidence="1">
    <location>
        <begin position="416"/>
        <end position="495"/>
    </location>
</feature>
<proteinExistence type="predicted"/>
<accession>A0A0H5BY68</accession>
<dbReference type="Pfam" id="PF04677">
    <property type="entry name" value="CwfJ_C_1"/>
    <property type="match status" value="1"/>
</dbReference>
<dbReference type="PANTHER" id="PTHR12072">
    <property type="entry name" value="CWF19, CELL CYCLE CONTROL PROTEIN"/>
    <property type="match status" value="1"/>
</dbReference>
<evidence type="ECO:0000259" key="1">
    <source>
        <dbReference type="Pfam" id="PF04676"/>
    </source>
</evidence>
<gene>
    <name evidence="3" type="ORF">BN1211_0270</name>
</gene>
<dbReference type="GO" id="GO:0061632">
    <property type="term" value="F:RNA lariat debranching enzyme activator activity"/>
    <property type="evidence" value="ECO:0007669"/>
    <property type="project" value="TreeGrafter"/>
</dbReference>
<reference evidence="4" key="1">
    <citation type="journal article" date="2015" name="J. Biotechnol.">
        <title>The structure of the Cyberlindnera jadinii genome and its relation to Candida utilis analyzed by the occurrence of single nucleotide polymorphisms.</title>
        <authorList>
            <person name="Rupp O."/>
            <person name="Brinkrolf K."/>
            <person name="Buerth C."/>
            <person name="Kunigo M."/>
            <person name="Schneider J."/>
            <person name="Jaenicke S."/>
            <person name="Goesmann A."/>
            <person name="Puehler A."/>
            <person name="Jaeger K.-E."/>
            <person name="Ernst J.F."/>
        </authorList>
    </citation>
    <scope>NUCLEOTIDE SEQUENCE [LARGE SCALE GENOMIC DNA]</scope>
    <source>
        <strain evidence="4">ATCC 18201 / CBS 1600 / BCRC 20928 / JCM 3617 / NBRC 0987 / NRRL Y-1542</strain>
    </source>
</reference>
<organism evidence="3 4">
    <name type="scientific">Cyberlindnera jadinii (strain ATCC 18201 / CBS 1600 / BCRC 20928 / JCM 3617 / NBRC 0987 / NRRL Y-1542)</name>
    <name type="common">Torula yeast</name>
    <name type="synonym">Candida utilis</name>
    <dbReference type="NCBI Taxonomy" id="983966"/>
    <lineage>
        <taxon>Eukaryota</taxon>
        <taxon>Fungi</taxon>
        <taxon>Dikarya</taxon>
        <taxon>Ascomycota</taxon>
        <taxon>Saccharomycotina</taxon>
        <taxon>Saccharomycetes</taxon>
        <taxon>Phaffomycetales</taxon>
        <taxon>Phaffomycetaceae</taxon>
        <taxon>Cyberlindnera</taxon>
    </lineage>
</organism>
<dbReference type="Pfam" id="PF04676">
    <property type="entry name" value="CwfJ_C_2"/>
    <property type="match status" value="1"/>
</dbReference>